<sequence length="1293" mass="133396">MYAVPAQADEPGDDPTDPWKRTLRISLGADARHDRCRVGRVVHYGGPEMKAAANTALSGTDADVKAAWNNWYWISGPLGEARERDEAAAGAYGDAFQARQSKLNETNKPYASTNSSGGREFHAPEFGEEILTFARRARELSHKIGDDPTPRPGKSSLDKAKEVIAAFNTEGDDWGTAYKPFARDEVVGLHNGENGSPGSANDVATVLRFGGFLKEAPEPGSPEYRAEVESLKIAWAGCDSNNPVDHYRALTGVVVEAHTEWEAEYAGQSKQRGEIITAESAVNKQLRVATDAMVEAIRQAWQADQILFFQKYWSARPNSILKPKPAVFTQAAKDLTAARNAAAAQVTIADKAVAAAKTASDKASASQSAAWAISDAAKLPRGRGLMYAQQSVQVAKASYAAAQAAAKTTLTASNAAKATAADSQALLALAKTQSHALQTEFRKAAAQEAAAQAKAAAAAADAQAKEAAANATKAKNAQATAEAAEKTAQAGAAEAKKQRQIAEKEKANAAAERANAAREREKAAAAELRAQSERDAAGRARGTAETAGALAAQKREEAEDAEAEAYLARDLAAEAEREKNATASRAAALEAAAAAAKGTGAAAETREAANDARSAANDASAAATRARTAANDASDAAVNARAAATRAEGAASRSRAAADNAWSAYMTTHSAAATAHAAAAEAIDAAAAARQNAKNAEAEAKKAQAAAVKARQEATAARSEAVKTAAWAAKTAGFAFAAAQAATAARDAANAVTKAADQAIAIGAPYQETDVSAAFAVLVGQSAKTHAEQQAAAAKAKADEAAKAAAAAKVLADKAAGDAKIAAQAAAAAAADAAKALQAVAAARASAAEAAKAAAAAKKADANAQKYDQQAGVDAMNAGFAANDAAAEAAAADLDATEAERDASSARGAASAAEKDASSARNTATQAEKDADAAETAAKNADGAAKDADASADRAEAAERKRLEEARKAAMENGDTGAEGPREPGLSADDEAILLSQCGQKCVDDYREALAAVNKSVIDWVKENGGEILLEVLGVNNVKRCFGQGDIESCLWSLVDVASLAVIVGKIPAIGKAIVTVVSGIAKFFEKAQWGKKILKNLKTVIEKYRKGEEIAECVTDAAELYPGTAQSPGAQSMKAASGAKGALSAKAAGGKKRFCGIKHVSPVSGDWCTKRGAHINLLNGAEVGLQTTHERGGIMGVPLRMSNGKVPTEAEVKATIQTIIDDDAMREDLIAKTRDAMTIFNQDANNKKYNENLKPGEKRRPLKFGCATNFAPKLKRLIDALNIITEQKAGRG</sequence>
<comment type="caution">
    <text evidence="3">The sequence shown here is derived from an EMBL/GenBank/DDBJ whole genome shotgun (WGS) entry which is preliminary data.</text>
</comment>
<feature type="compositionally biased region" description="Basic and acidic residues" evidence="2">
    <location>
        <begin position="944"/>
        <end position="960"/>
    </location>
</feature>
<keyword evidence="4" id="KW-1185">Reference proteome</keyword>
<feature type="compositionally biased region" description="Low complexity" evidence="2">
    <location>
        <begin position="934"/>
        <end position="943"/>
    </location>
</feature>
<dbReference type="EMBL" id="JBFAQK010000048">
    <property type="protein sequence ID" value="MEV4684266.1"/>
    <property type="molecule type" value="Genomic_DNA"/>
</dbReference>
<keyword evidence="1" id="KW-0175">Coiled coil</keyword>
<feature type="coiled-coil region" evidence="1">
    <location>
        <begin position="679"/>
        <end position="720"/>
    </location>
</feature>
<evidence type="ECO:0000313" key="3">
    <source>
        <dbReference type="EMBL" id="MEV4684266.1"/>
    </source>
</evidence>
<proteinExistence type="predicted"/>
<feature type="compositionally biased region" description="Basic and acidic residues" evidence="2">
    <location>
        <begin position="494"/>
        <end position="507"/>
    </location>
</feature>
<feature type="region of interest" description="Disordered" evidence="2">
    <location>
        <begin position="893"/>
        <end position="960"/>
    </location>
</feature>
<evidence type="ECO:0000256" key="2">
    <source>
        <dbReference type="SAM" id="MobiDB-lite"/>
    </source>
</evidence>
<evidence type="ECO:0000256" key="1">
    <source>
        <dbReference type="SAM" id="Coils"/>
    </source>
</evidence>
<dbReference type="Proteomes" id="UP001552521">
    <property type="component" value="Unassembled WGS sequence"/>
</dbReference>
<dbReference type="RefSeq" id="WP_364598947.1">
    <property type="nucleotide sequence ID" value="NZ_JBFAQK010000048.1"/>
</dbReference>
<feature type="region of interest" description="Disordered" evidence="2">
    <location>
        <begin position="490"/>
        <end position="556"/>
    </location>
</feature>
<feature type="compositionally biased region" description="Low complexity" evidence="2">
    <location>
        <begin position="539"/>
        <end position="552"/>
    </location>
</feature>
<accession>A0ABV3I0W0</accession>
<gene>
    <name evidence="3" type="ORF">AB0K36_26250</name>
</gene>
<evidence type="ECO:0000313" key="4">
    <source>
        <dbReference type="Proteomes" id="UP001552521"/>
    </source>
</evidence>
<name>A0ABV3I0W0_9ACTN</name>
<protein>
    <submittedName>
        <fullName evidence="3">ALF repeat-containing protein</fullName>
    </submittedName>
</protein>
<organism evidence="3 4">
    <name type="scientific">Streptomyces kurssanovii</name>
    <dbReference type="NCBI Taxonomy" id="67312"/>
    <lineage>
        <taxon>Bacteria</taxon>
        <taxon>Bacillati</taxon>
        <taxon>Actinomycetota</taxon>
        <taxon>Actinomycetes</taxon>
        <taxon>Kitasatosporales</taxon>
        <taxon>Streptomycetaceae</taxon>
        <taxon>Streptomyces</taxon>
    </lineage>
</organism>
<reference evidence="3 4" key="1">
    <citation type="submission" date="2024-06" db="EMBL/GenBank/DDBJ databases">
        <title>The Natural Products Discovery Center: Release of the First 8490 Sequenced Strains for Exploring Actinobacteria Biosynthetic Diversity.</title>
        <authorList>
            <person name="Kalkreuter E."/>
            <person name="Kautsar S.A."/>
            <person name="Yang D."/>
            <person name="Bader C.D."/>
            <person name="Teijaro C.N."/>
            <person name="Fluegel L."/>
            <person name="Davis C.M."/>
            <person name="Simpson J.R."/>
            <person name="Lauterbach L."/>
            <person name="Steele A.D."/>
            <person name="Gui C."/>
            <person name="Meng S."/>
            <person name="Li G."/>
            <person name="Viehrig K."/>
            <person name="Ye F."/>
            <person name="Su P."/>
            <person name="Kiefer A.F."/>
            <person name="Nichols A."/>
            <person name="Cepeda A.J."/>
            <person name="Yan W."/>
            <person name="Fan B."/>
            <person name="Jiang Y."/>
            <person name="Adhikari A."/>
            <person name="Zheng C.-J."/>
            <person name="Schuster L."/>
            <person name="Cowan T.M."/>
            <person name="Smanski M.J."/>
            <person name="Chevrette M.G."/>
            <person name="De Carvalho L.P.S."/>
            <person name="Shen B."/>
        </authorList>
    </citation>
    <scope>NUCLEOTIDE SEQUENCE [LARGE SCALE GENOMIC DNA]</scope>
    <source>
        <strain evidence="3 4">NPDC049344</strain>
    </source>
</reference>
<feature type="compositionally biased region" description="Basic and acidic residues" evidence="2">
    <location>
        <begin position="515"/>
        <end position="538"/>
    </location>
</feature>